<evidence type="ECO:0000256" key="1">
    <source>
        <dbReference type="ARBA" id="ARBA00007905"/>
    </source>
</evidence>
<dbReference type="PIRSF" id="PIRSF000097">
    <property type="entry name" value="AKR"/>
    <property type="match status" value="1"/>
</dbReference>
<gene>
    <name evidence="8" type="ORF">SAMN02982927_01888</name>
</gene>
<dbReference type="OrthoDB" id="9804790at2"/>
<evidence type="ECO:0000256" key="2">
    <source>
        <dbReference type="ARBA" id="ARBA00022857"/>
    </source>
</evidence>
<name>A0A1I2SEU5_9BACL</name>
<evidence type="ECO:0000313" key="9">
    <source>
        <dbReference type="Proteomes" id="UP000198752"/>
    </source>
</evidence>
<dbReference type="Gene3D" id="3.20.20.100">
    <property type="entry name" value="NADP-dependent oxidoreductase domain"/>
    <property type="match status" value="1"/>
</dbReference>
<keyword evidence="3" id="KW-0560">Oxidoreductase</keyword>
<sequence>MIHALNDTVKLNNGLAMPGFGLGVWKVKDGEEVIHSVRSALNAGYTMIDTAAIYRNEAGVGEALRQSGLKRDDVFVTTKVWNADQGYDSTLAAFETSMKKLGIETVDLYLIHWPTAGKYKETWKAMERLYKEGRARAIGVCNFHAHHLEDLLQDAEIKPAVDQVELHPLLSQVPLRNYCYKEGIAVEAYSPLGSGGLINHPGLKAIGDKYGKSAAQVMLRWNVQSDIITIPRSTQEAHIISNADIFDFELSPEDIDTIDALNEDKRFGADPDNFDF</sequence>
<evidence type="ECO:0000256" key="5">
    <source>
        <dbReference type="PIRSR" id="PIRSR000097-2"/>
    </source>
</evidence>
<evidence type="ECO:0000256" key="6">
    <source>
        <dbReference type="PIRSR" id="PIRSR000097-3"/>
    </source>
</evidence>
<dbReference type="PRINTS" id="PR00069">
    <property type="entry name" value="ALDKETRDTASE"/>
</dbReference>
<dbReference type="PANTHER" id="PTHR43827">
    <property type="entry name" value="2,5-DIKETO-D-GLUCONIC ACID REDUCTASE"/>
    <property type="match status" value="1"/>
</dbReference>
<proteinExistence type="inferred from homology"/>
<feature type="site" description="Lowers pKa of active site Tyr" evidence="6">
    <location>
        <position position="79"/>
    </location>
</feature>
<organism evidence="8 9">
    <name type="scientific">Sporolactobacillus nakayamae</name>
    <dbReference type="NCBI Taxonomy" id="269670"/>
    <lineage>
        <taxon>Bacteria</taxon>
        <taxon>Bacillati</taxon>
        <taxon>Bacillota</taxon>
        <taxon>Bacilli</taxon>
        <taxon>Bacillales</taxon>
        <taxon>Sporolactobacillaceae</taxon>
        <taxon>Sporolactobacillus</taxon>
    </lineage>
</organism>
<dbReference type="SUPFAM" id="SSF51430">
    <property type="entry name" value="NAD(P)-linked oxidoreductase"/>
    <property type="match status" value="1"/>
</dbReference>
<dbReference type="InterPro" id="IPR023210">
    <property type="entry name" value="NADP_OxRdtase_dom"/>
</dbReference>
<feature type="binding site" evidence="5">
    <location>
        <position position="112"/>
    </location>
    <ligand>
        <name>substrate</name>
    </ligand>
</feature>
<reference evidence="9" key="1">
    <citation type="submission" date="2016-10" db="EMBL/GenBank/DDBJ databases">
        <authorList>
            <person name="Varghese N."/>
            <person name="Submissions S."/>
        </authorList>
    </citation>
    <scope>NUCLEOTIDE SEQUENCE [LARGE SCALE GENOMIC DNA]</scope>
    <source>
        <strain evidence="9">ATCC 700379</strain>
    </source>
</reference>
<dbReference type="InterPro" id="IPR020471">
    <property type="entry name" value="AKR"/>
</dbReference>
<dbReference type="InterPro" id="IPR018170">
    <property type="entry name" value="Aldo/ket_reductase_CS"/>
</dbReference>
<dbReference type="PANTHER" id="PTHR43827:SF3">
    <property type="entry name" value="NADP-DEPENDENT OXIDOREDUCTASE DOMAIN-CONTAINING PROTEIN"/>
    <property type="match status" value="1"/>
</dbReference>
<feature type="domain" description="NADP-dependent oxidoreductase" evidence="7">
    <location>
        <begin position="21"/>
        <end position="263"/>
    </location>
</feature>
<dbReference type="InterPro" id="IPR036812">
    <property type="entry name" value="NAD(P)_OxRdtase_dom_sf"/>
</dbReference>
<dbReference type="AlphaFoldDB" id="A0A1I2SEU5"/>
<dbReference type="PROSITE" id="PS00062">
    <property type="entry name" value="ALDOKETO_REDUCTASE_2"/>
    <property type="match status" value="1"/>
</dbReference>
<keyword evidence="9" id="KW-1185">Reference proteome</keyword>
<dbReference type="FunFam" id="3.20.20.100:FF:000015">
    <property type="entry name" value="Oxidoreductase, aldo/keto reductase family"/>
    <property type="match status" value="1"/>
</dbReference>
<comment type="similarity">
    <text evidence="1">Belongs to the aldo/keto reductase family.</text>
</comment>
<dbReference type="STRING" id="269670.SAMN02982927_01888"/>
<dbReference type="Proteomes" id="UP000198752">
    <property type="component" value="Unassembled WGS sequence"/>
</dbReference>
<evidence type="ECO:0000259" key="7">
    <source>
        <dbReference type="Pfam" id="PF00248"/>
    </source>
</evidence>
<dbReference type="EMBL" id="FOOY01000011">
    <property type="protein sequence ID" value="SFG49397.1"/>
    <property type="molecule type" value="Genomic_DNA"/>
</dbReference>
<accession>A0A1I2SEU5</accession>
<evidence type="ECO:0000313" key="8">
    <source>
        <dbReference type="EMBL" id="SFG49397.1"/>
    </source>
</evidence>
<keyword evidence="2" id="KW-0521">NADP</keyword>
<evidence type="ECO:0000256" key="3">
    <source>
        <dbReference type="ARBA" id="ARBA00023002"/>
    </source>
</evidence>
<evidence type="ECO:0000256" key="4">
    <source>
        <dbReference type="PIRSR" id="PIRSR000097-1"/>
    </source>
</evidence>
<dbReference type="GO" id="GO:0016616">
    <property type="term" value="F:oxidoreductase activity, acting on the CH-OH group of donors, NAD or NADP as acceptor"/>
    <property type="evidence" value="ECO:0007669"/>
    <property type="project" value="UniProtKB-ARBA"/>
</dbReference>
<dbReference type="Pfam" id="PF00248">
    <property type="entry name" value="Aldo_ket_red"/>
    <property type="match status" value="1"/>
</dbReference>
<protein>
    <submittedName>
        <fullName evidence="8">Aldo/keto reductase</fullName>
    </submittedName>
</protein>
<feature type="active site" description="Proton donor" evidence="4">
    <location>
        <position position="54"/>
    </location>
</feature>